<name>A0A1H3FNM5_EUBBA</name>
<dbReference type="PRINTS" id="PR00080">
    <property type="entry name" value="SDRFAMILY"/>
</dbReference>
<evidence type="ECO:0000313" key="5">
    <source>
        <dbReference type="Proteomes" id="UP000199652"/>
    </source>
</evidence>
<dbReference type="EMBL" id="FNOU01000011">
    <property type="protein sequence ID" value="SDX92520.1"/>
    <property type="molecule type" value="Genomic_DNA"/>
</dbReference>
<dbReference type="PANTHER" id="PTHR42760:SF115">
    <property type="entry name" value="3-OXOACYL-[ACYL-CARRIER-PROTEIN] REDUCTASE FABG"/>
    <property type="match status" value="1"/>
</dbReference>
<dbReference type="STRING" id="1528.SAMN04488579_11122"/>
<comment type="similarity">
    <text evidence="1">Belongs to the short-chain dehydrogenases/reductases (SDR) family.</text>
</comment>
<evidence type="ECO:0000256" key="1">
    <source>
        <dbReference type="ARBA" id="ARBA00006484"/>
    </source>
</evidence>
<dbReference type="SUPFAM" id="SSF51735">
    <property type="entry name" value="NAD(P)-binding Rossmann-fold domains"/>
    <property type="match status" value="1"/>
</dbReference>
<dbReference type="PRINTS" id="PR00081">
    <property type="entry name" value="GDHRDH"/>
</dbReference>
<protein>
    <submittedName>
        <fullName evidence="4">NAD(P)-dependent dehydrogenase, short-chain alcohol dehydrogenase family</fullName>
    </submittedName>
</protein>
<dbReference type="InterPro" id="IPR002347">
    <property type="entry name" value="SDR_fam"/>
</dbReference>
<evidence type="ECO:0000313" key="4">
    <source>
        <dbReference type="EMBL" id="SDX92520.1"/>
    </source>
</evidence>
<evidence type="ECO:0000256" key="3">
    <source>
        <dbReference type="ARBA" id="ARBA00023002"/>
    </source>
</evidence>
<dbReference type="NCBIfam" id="NF005559">
    <property type="entry name" value="PRK07231.1"/>
    <property type="match status" value="1"/>
</dbReference>
<sequence>MSVLDMFSMKGKCGFVTGGSRGIGYAVAKALAEAGADVALVATNMTIAEKAAADIRTSTGRNITAIGCDVTKPEEVDAMMAIFLETYKTIDFAVNNAGIFNGFAVEDIRPEDFKAVLDVNLNGVFLTAQAAAKAMLKEGKSGSIISTASMSGHIVNVPQTIANYCASKAAVIHLSKAMAVEWAERGIRVNTVSPGYITTELVAELTDMHPIWNEMVPMKRLGTVEDLVGAYLYLASDASRYTTGSDIIVDGGYCCR</sequence>
<accession>A0A1H3FNM5</accession>
<gene>
    <name evidence="4" type="ORF">SAMN04488579_11122</name>
</gene>
<keyword evidence="2" id="KW-0521">NADP</keyword>
<proteinExistence type="inferred from homology"/>
<dbReference type="AlphaFoldDB" id="A0A1H3FNM5"/>
<dbReference type="Pfam" id="PF13561">
    <property type="entry name" value="adh_short_C2"/>
    <property type="match status" value="1"/>
</dbReference>
<dbReference type="GO" id="GO:0005975">
    <property type="term" value="P:carbohydrate metabolic process"/>
    <property type="evidence" value="ECO:0007669"/>
    <property type="project" value="UniProtKB-ARBA"/>
</dbReference>
<dbReference type="PROSITE" id="PS00061">
    <property type="entry name" value="ADH_SHORT"/>
    <property type="match status" value="1"/>
</dbReference>
<dbReference type="OrthoDB" id="9803333at2"/>
<keyword evidence="3" id="KW-0560">Oxidoreductase</keyword>
<dbReference type="Proteomes" id="UP000199652">
    <property type="component" value="Unassembled WGS sequence"/>
</dbReference>
<dbReference type="PANTHER" id="PTHR42760">
    <property type="entry name" value="SHORT-CHAIN DEHYDROGENASES/REDUCTASES FAMILY MEMBER"/>
    <property type="match status" value="1"/>
</dbReference>
<evidence type="ECO:0000256" key="2">
    <source>
        <dbReference type="ARBA" id="ARBA00022857"/>
    </source>
</evidence>
<dbReference type="InterPro" id="IPR020904">
    <property type="entry name" value="Sc_DH/Rdtase_CS"/>
</dbReference>
<keyword evidence="5" id="KW-1185">Reference proteome</keyword>
<dbReference type="FunFam" id="3.40.50.720:FF:000090">
    <property type="entry name" value="NADP-dependent mannitol dehydrogenase"/>
    <property type="match status" value="1"/>
</dbReference>
<dbReference type="Gene3D" id="3.40.50.720">
    <property type="entry name" value="NAD(P)-binding Rossmann-like Domain"/>
    <property type="match status" value="1"/>
</dbReference>
<dbReference type="InterPro" id="IPR036291">
    <property type="entry name" value="NAD(P)-bd_dom_sf"/>
</dbReference>
<reference evidence="5" key="1">
    <citation type="submission" date="2016-10" db="EMBL/GenBank/DDBJ databases">
        <authorList>
            <person name="Varghese N."/>
            <person name="Submissions S."/>
        </authorList>
    </citation>
    <scope>NUCLEOTIDE SEQUENCE [LARGE SCALE GENOMIC DNA]</scope>
    <source>
        <strain evidence="5">VPI 5359</strain>
    </source>
</reference>
<dbReference type="GO" id="GO:0044281">
    <property type="term" value="P:small molecule metabolic process"/>
    <property type="evidence" value="ECO:0007669"/>
    <property type="project" value="UniProtKB-ARBA"/>
</dbReference>
<dbReference type="GO" id="GO:0016616">
    <property type="term" value="F:oxidoreductase activity, acting on the CH-OH group of donors, NAD or NADP as acceptor"/>
    <property type="evidence" value="ECO:0007669"/>
    <property type="project" value="TreeGrafter"/>
</dbReference>
<dbReference type="RefSeq" id="WP_090245215.1">
    <property type="nucleotide sequence ID" value="NZ_FNOU01000011.1"/>
</dbReference>
<organism evidence="4 5">
    <name type="scientific">Eubacterium barkeri</name>
    <name type="common">Clostridium barkeri</name>
    <dbReference type="NCBI Taxonomy" id="1528"/>
    <lineage>
        <taxon>Bacteria</taxon>
        <taxon>Bacillati</taxon>
        <taxon>Bacillota</taxon>
        <taxon>Clostridia</taxon>
        <taxon>Eubacteriales</taxon>
        <taxon>Eubacteriaceae</taxon>
        <taxon>Eubacterium</taxon>
    </lineage>
</organism>